<keyword evidence="2" id="KW-1185">Reference proteome</keyword>
<dbReference type="Proteomes" id="UP000492821">
    <property type="component" value="Unassembled WGS sequence"/>
</dbReference>
<dbReference type="AlphaFoldDB" id="A0A7E5A0X2"/>
<accession>A0A7E5A0X2</accession>
<feature type="transmembrane region" description="Helical" evidence="1">
    <location>
        <begin position="43"/>
        <end position="65"/>
    </location>
</feature>
<name>A0A7E5A0X2_PANRE</name>
<reference evidence="2" key="1">
    <citation type="journal article" date="2013" name="Genetics">
        <title>The draft genome and transcriptome of Panagrellus redivivus are shaped by the harsh demands of a free-living lifestyle.</title>
        <authorList>
            <person name="Srinivasan J."/>
            <person name="Dillman A.R."/>
            <person name="Macchietto M.G."/>
            <person name="Heikkinen L."/>
            <person name="Lakso M."/>
            <person name="Fracchia K.M."/>
            <person name="Antoshechkin I."/>
            <person name="Mortazavi A."/>
            <person name="Wong G."/>
            <person name="Sternberg P.W."/>
        </authorList>
    </citation>
    <scope>NUCLEOTIDE SEQUENCE [LARGE SCALE GENOMIC DNA]</scope>
    <source>
        <strain evidence="2">MT8872</strain>
    </source>
</reference>
<protein>
    <submittedName>
        <fullName evidence="3">Glucuronosyltransferase</fullName>
    </submittedName>
</protein>
<keyword evidence="1" id="KW-0472">Membrane</keyword>
<organism evidence="2 3">
    <name type="scientific">Panagrellus redivivus</name>
    <name type="common">Microworm</name>
    <dbReference type="NCBI Taxonomy" id="6233"/>
    <lineage>
        <taxon>Eukaryota</taxon>
        <taxon>Metazoa</taxon>
        <taxon>Ecdysozoa</taxon>
        <taxon>Nematoda</taxon>
        <taxon>Chromadorea</taxon>
        <taxon>Rhabditida</taxon>
        <taxon>Tylenchina</taxon>
        <taxon>Panagrolaimomorpha</taxon>
        <taxon>Panagrolaimoidea</taxon>
        <taxon>Panagrolaimidae</taxon>
        <taxon>Panagrellus</taxon>
    </lineage>
</organism>
<evidence type="ECO:0000313" key="3">
    <source>
        <dbReference type="WBParaSite" id="Pan_g8022.t1"/>
    </source>
</evidence>
<dbReference type="WBParaSite" id="Pan_g8022.t1">
    <property type="protein sequence ID" value="Pan_g8022.t1"/>
    <property type="gene ID" value="Pan_g8022"/>
</dbReference>
<keyword evidence="1" id="KW-0812">Transmembrane</keyword>
<evidence type="ECO:0000313" key="2">
    <source>
        <dbReference type="Proteomes" id="UP000492821"/>
    </source>
</evidence>
<keyword evidence="1" id="KW-1133">Transmembrane helix</keyword>
<evidence type="ECO:0000256" key="1">
    <source>
        <dbReference type="SAM" id="Phobius"/>
    </source>
</evidence>
<proteinExistence type="predicted"/>
<sequence>MENLFQYALRREADYIKEAASIVKLHVYSGEYYVKAVFHSVPYLPMLMSMWIVICFIFSLYKYIFRVPNDNANVRNIDL</sequence>
<reference evidence="3" key="2">
    <citation type="submission" date="2020-10" db="UniProtKB">
        <authorList>
            <consortium name="WormBaseParasite"/>
        </authorList>
    </citation>
    <scope>IDENTIFICATION</scope>
</reference>